<proteinExistence type="inferred from homology"/>
<evidence type="ECO:0000256" key="2">
    <source>
        <dbReference type="ARBA" id="ARBA00004496"/>
    </source>
</evidence>
<evidence type="ECO:0000256" key="11">
    <source>
        <dbReference type="ARBA" id="ARBA00056372"/>
    </source>
</evidence>
<evidence type="ECO:0000256" key="9">
    <source>
        <dbReference type="ARBA" id="ARBA00034132"/>
    </source>
</evidence>
<dbReference type="Gene3D" id="3.30.160.60">
    <property type="entry name" value="Classic Zinc Finger"/>
    <property type="match status" value="1"/>
</dbReference>
<evidence type="ECO:0000256" key="3">
    <source>
        <dbReference type="ARBA" id="ARBA00022490"/>
    </source>
</evidence>
<feature type="region of interest" description="Disordered" evidence="14">
    <location>
        <begin position="1"/>
        <end position="50"/>
    </location>
</feature>
<dbReference type="FunFam" id="3.30.160.60:FF:000299">
    <property type="entry name" value="Zinc finger protein 593"/>
    <property type="match status" value="1"/>
</dbReference>
<evidence type="ECO:0000256" key="5">
    <source>
        <dbReference type="ARBA" id="ARBA00022723"/>
    </source>
</evidence>
<keyword evidence="7" id="KW-0862">Zinc</keyword>
<dbReference type="PROSITE" id="PS50157">
    <property type="entry name" value="ZINC_FINGER_C2H2_2"/>
    <property type="match status" value="1"/>
</dbReference>
<reference evidence="16 17" key="1">
    <citation type="journal article" date="2018" name="Nat. Ecol. Evol.">
        <title>Shark genomes provide insights into elasmobranch evolution and the origin of vertebrates.</title>
        <authorList>
            <person name="Hara Y"/>
            <person name="Yamaguchi K"/>
            <person name="Onimaru K"/>
            <person name="Kadota M"/>
            <person name="Koyanagi M"/>
            <person name="Keeley SD"/>
            <person name="Tatsumi K"/>
            <person name="Tanaka K"/>
            <person name="Motone F"/>
            <person name="Kageyama Y"/>
            <person name="Nozu R"/>
            <person name="Adachi N"/>
            <person name="Nishimura O"/>
            <person name="Nakagawa R"/>
            <person name="Tanegashima C"/>
            <person name="Kiyatake I"/>
            <person name="Matsumoto R"/>
            <person name="Murakumo K"/>
            <person name="Nishida K"/>
            <person name="Terakita A"/>
            <person name="Kuratani S"/>
            <person name="Sato K"/>
            <person name="Hyodo S Kuraku.S."/>
        </authorList>
    </citation>
    <scope>NUCLEOTIDE SEQUENCE [LARGE SCALE GENOMIC DNA]</scope>
</reference>
<dbReference type="InterPro" id="IPR022755">
    <property type="entry name" value="Znf_C2H2_jaz"/>
</dbReference>
<dbReference type="STRING" id="137246.A0A401SZ47"/>
<gene>
    <name evidence="16" type="ORF">chiPu_0014130</name>
</gene>
<evidence type="ECO:0000256" key="12">
    <source>
        <dbReference type="ARBA" id="ARBA00068618"/>
    </source>
</evidence>
<evidence type="ECO:0000256" key="7">
    <source>
        <dbReference type="ARBA" id="ARBA00022833"/>
    </source>
</evidence>
<dbReference type="PROSITE" id="PS00028">
    <property type="entry name" value="ZINC_FINGER_C2H2_1"/>
    <property type="match status" value="1"/>
</dbReference>
<dbReference type="EMBL" id="BEZZ01000727">
    <property type="protein sequence ID" value="GCC35643.1"/>
    <property type="molecule type" value="Genomic_DNA"/>
</dbReference>
<comment type="subcellular location">
    <subcellularLocation>
        <location evidence="2">Cytoplasm</location>
    </subcellularLocation>
    <subcellularLocation>
        <location evidence="1">Nucleus</location>
    </subcellularLocation>
</comment>
<protein>
    <recommendedName>
        <fullName evidence="12">Zinc finger protein 593</fullName>
    </recommendedName>
</protein>
<dbReference type="GO" id="GO:0042254">
    <property type="term" value="P:ribosome biogenesis"/>
    <property type="evidence" value="ECO:0007669"/>
    <property type="project" value="UniProtKB-KW"/>
</dbReference>
<dbReference type="InterPro" id="IPR036236">
    <property type="entry name" value="Znf_C2H2_sf"/>
</dbReference>
<dbReference type="Proteomes" id="UP000287033">
    <property type="component" value="Unassembled WGS sequence"/>
</dbReference>
<name>A0A401SZ47_CHIPU</name>
<accession>A0A401SZ47</accession>
<dbReference type="OMA" id="MKDHFRS"/>
<comment type="subunit">
    <text evidence="9">Associates with pre-60S ribosomal particles.</text>
</comment>
<keyword evidence="3" id="KW-0963">Cytoplasm</keyword>
<keyword evidence="6 13" id="KW-0863">Zinc-finger</keyword>
<dbReference type="PANTHER" id="PTHR46095:SF1">
    <property type="entry name" value="ZINC FINGER PROTEIN 593"/>
    <property type="match status" value="1"/>
</dbReference>
<evidence type="ECO:0000256" key="13">
    <source>
        <dbReference type="PROSITE-ProRule" id="PRU00042"/>
    </source>
</evidence>
<evidence type="ECO:0000259" key="15">
    <source>
        <dbReference type="PROSITE" id="PS50157"/>
    </source>
</evidence>
<organism evidence="16 17">
    <name type="scientific">Chiloscyllium punctatum</name>
    <name type="common">Brownbanded bambooshark</name>
    <name type="synonym">Hemiscyllium punctatum</name>
    <dbReference type="NCBI Taxonomy" id="137246"/>
    <lineage>
        <taxon>Eukaryota</taxon>
        <taxon>Metazoa</taxon>
        <taxon>Chordata</taxon>
        <taxon>Craniata</taxon>
        <taxon>Vertebrata</taxon>
        <taxon>Chondrichthyes</taxon>
        <taxon>Elasmobranchii</taxon>
        <taxon>Galeomorphii</taxon>
        <taxon>Galeoidea</taxon>
        <taxon>Orectolobiformes</taxon>
        <taxon>Hemiscylliidae</taxon>
        <taxon>Chiloscyllium</taxon>
    </lineage>
</organism>
<dbReference type="AlphaFoldDB" id="A0A401SZ47"/>
<dbReference type="InterPro" id="IPR051879">
    <property type="entry name" value="C2H2-ZF_Maturation_Protein"/>
</dbReference>
<evidence type="ECO:0000256" key="1">
    <source>
        <dbReference type="ARBA" id="ARBA00004123"/>
    </source>
</evidence>
<comment type="similarity">
    <text evidence="10">Belongs to the ZNF593/BUD20 C2H2-type zinc-finger protein family.</text>
</comment>
<dbReference type="GO" id="GO:0005634">
    <property type="term" value="C:nucleus"/>
    <property type="evidence" value="ECO:0007669"/>
    <property type="project" value="UniProtKB-SubCell"/>
</dbReference>
<evidence type="ECO:0000256" key="4">
    <source>
        <dbReference type="ARBA" id="ARBA00022517"/>
    </source>
</evidence>
<sequence length="144" mass="17145">MFERWRSSGLSAEMTRSKRIRNHNSDKKKSISKQWKTKRRTKDLDQIHEDMKPENADKLLHQEIDYDAIGNAQFYCLHCARYFIDQRSLKEHFKTKVHKRRLKQLSEEPYTQEEAERAAGMGSYIPAKKVKVETQAIEEEMKIS</sequence>
<dbReference type="GO" id="GO:0005737">
    <property type="term" value="C:cytoplasm"/>
    <property type="evidence" value="ECO:0007669"/>
    <property type="project" value="UniProtKB-SubCell"/>
</dbReference>
<dbReference type="SUPFAM" id="SSF57667">
    <property type="entry name" value="beta-beta-alpha zinc fingers"/>
    <property type="match status" value="1"/>
</dbReference>
<comment type="function">
    <text evidence="11">Involved in pre-60S ribosomal particles maturation by promoting the nuclear export of the 60S ribosome. Negatively modulates the DNA binding activity of Oct-2 and therefore its transcriptional regulatory activity.</text>
</comment>
<dbReference type="Pfam" id="PF12171">
    <property type="entry name" value="zf-C2H2_jaz"/>
    <property type="match status" value="1"/>
</dbReference>
<evidence type="ECO:0000256" key="14">
    <source>
        <dbReference type="SAM" id="MobiDB-lite"/>
    </source>
</evidence>
<evidence type="ECO:0000256" key="10">
    <source>
        <dbReference type="ARBA" id="ARBA00038064"/>
    </source>
</evidence>
<evidence type="ECO:0000313" key="17">
    <source>
        <dbReference type="Proteomes" id="UP000287033"/>
    </source>
</evidence>
<keyword evidence="4" id="KW-0690">Ribosome biogenesis</keyword>
<feature type="domain" description="C2H2-type" evidence="15">
    <location>
        <begin position="74"/>
        <end position="103"/>
    </location>
</feature>
<dbReference type="InterPro" id="IPR013087">
    <property type="entry name" value="Znf_C2H2_type"/>
</dbReference>
<comment type="caution">
    <text evidence="16">The sequence shown here is derived from an EMBL/GenBank/DDBJ whole genome shotgun (WGS) entry which is preliminary data.</text>
</comment>
<dbReference type="SMART" id="SM00451">
    <property type="entry name" value="ZnF_U1"/>
    <property type="match status" value="1"/>
</dbReference>
<dbReference type="OrthoDB" id="24683at2759"/>
<dbReference type="InterPro" id="IPR003604">
    <property type="entry name" value="Matrin/U1-like-C_Znf_C2H2"/>
</dbReference>
<dbReference type="GO" id="GO:0043021">
    <property type="term" value="F:ribonucleoprotein complex binding"/>
    <property type="evidence" value="ECO:0007669"/>
    <property type="project" value="UniProtKB-ARBA"/>
</dbReference>
<evidence type="ECO:0000313" key="16">
    <source>
        <dbReference type="EMBL" id="GCC35643.1"/>
    </source>
</evidence>
<dbReference type="GO" id="GO:0003676">
    <property type="term" value="F:nucleic acid binding"/>
    <property type="evidence" value="ECO:0007669"/>
    <property type="project" value="InterPro"/>
</dbReference>
<keyword evidence="8" id="KW-0539">Nucleus</keyword>
<dbReference type="GO" id="GO:0008270">
    <property type="term" value="F:zinc ion binding"/>
    <property type="evidence" value="ECO:0007669"/>
    <property type="project" value="UniProtKB-KW"/>
</dbReference>
<keyword evidence="5" id="KW-0479">Metal-binding</keyword>
<dbReference type="PANTHER" id="PTHR46095">
    <property type="entry name" value="ZINC FINGER PROTEIN 593"/>
    <property type="match status" value="1"/>
</dbReference>
<evidence type="ECO:0000256" key="8">
    <source>
        <dbReference type="ARBA" id="ARBA00023242"/>
    </source>
</evidence>
<evidence type="ECO:0000256" key="6">
    <source>
        <dbReference type="ARBA" id="ARBA00022771"/>
    </source>
</evidence>
<keyword evidence="17" id="KW-1185">Reference proteome</keyword>